<keyword evidence="1" id="KW-0472">Membrane</keyword>
<accession>A0A0V1H241</accession>
<evidence type="ECO:0000313" key="3">
    <source>
        <dbReference type="Proteomes" id="UP000055024"/>
    </source>
</evidence>
<gene>
    <name evidence="2" type="ORF">T11_16079</name>
</gene>
<reference evidence="2 3" key="1">
    <citation type="submission" date="2015-01" db="EMBL/GenBank/DDBJ databases">
        <title>Evolution of Trichinella species and genotypes.</title>
        <authorList>
            <person name="Korhonen P.K."/>
            <person name="Edoardo P."/>
            <person name="Giuseppe L.R."/>
            <person name="Gasser R.B."/>
        </authorList>
    </citation>
    <scope>NUCLEOTIDE SEQUENCE [LARGE SCALE GENOMIC DNA]</scope>
    <source>
        <strain evidence="2">ISS1029</strain>
    </source>
</reference>
<dbReference type="Proteomes" id="UP000055024">
    <property type="component" value="Unassembled WGS sequence"/>
</dbReference>
<dbReference type="EMBL" id="JYDP01000159">
    <property type="protein sequence ID" value="KRZ04619.1"/>
    <property type="molecule type" value="Genomic_DNA"/>
</dbReference>
<evidence type="ECO:0000256" key="1">
    <source>
        <dbReference type="SAM" id="Phobius"/>
    </source>
</evidence>
<protein>
    <submittedName>
        <fullName evidence="2">Uncharacterized protein</fullName>
    </submittedName>
</protein>
<dbReference type="AlphaFoldDB" id="A0A0V1H241"/>
<evidence type="ECO:0000313" key="2">
    <source>
        <dbReference type="EMBL" id="KRZ04619.1"/>
    </source>
</evidence>
<name>A0A0V1H241_9BILA</name>
<feature type="transmembrane region" description="Helical" evidence="1">
    <location>
        <begin position="166"/>
        <end position="184"/>
    </location>
</feature>
<keyword evidence="1" id="KW-0812">Transmembrane</keyword>
<proteinExistence type="predicted"/>
<sequence>MATIFKSCEICLLKKLQKNISSSSSSRSSSSSLTLQKGKVELAENLSRNYFGNKIEYANFVSYQWEAGQCPFIESIYLLSSSNDLLFCWLFGHSFVSIKRGKDGMGWGFRVWIMNKKVKVQHASQRGETDKLVVVLFECYSLDDASLSSFYLITESLLSSTHVDDTIIVGLLFCFITSMLLAGCRKVGTIVTAVNVSVAKIAVTIVNVTLINFFPSSIIIFIIVSSISAFSFFKRCAACDFCSCFGRGLLANCQIVANHHLLRSSFPNFNLFIKSYSAASFAIA</sequence>
<feature type="transmembrane region" description="Helical" evidence="1">
    <location>
        <begin position="205"/>
        <end position="233"/>
    </location>
</feature>
<organism evidence="2 3">
    <name type="scientific">Trichinella zimbabwensis</name>
    <dbReference type="NCBI Taxonomy" id="268475"/>
    <lineage>
        <taxon>Eukaryota</taxon>
        <taxon>Metazoa</taxon>
        <taxon>Ecdysozoa</taxon>
        <taxon>Nematoda</taxon>
        <taxon>Enoplea</taxon>
        <taxon>Dorylaimia</taxon>
        <taxon>Trichinellida</taxon>
        <taxon>Trichinellidae</taxon>
        <taxon>Trichinella</taxon>
    </lineage>
</organism>
<comment type="caution">
    <text evidence="2">The sequence shown here is derived from an EMBL/GenBank/DDBJ whole genome shotgun (WGS) entry which is preliminary data.</text>
</comment>
<keyword evidence="1" id="KW-1133">Transmembrane helix</keyword>
<keyword evidence="3" id="KW-1185">Reference proteome</keyword>